<evidence type="ECO:0000256" key="7">
    <source>
        <dbReference type="ARBA" id="ARBA00023130"/>
    </source>
</evidence>
<dbReference type="AlphaFoldDB" id="A0A7L2XTG7"/>
<keyword evidence="3" id="KW-0812">Transmembrane</keyword>
<evidence type="ECO:0000256" key="12">
    <source>
        <dbReference type="ARBA" id="ARBA00023288"/>
    </source>
</evidence>
<evidence type="ECO:0000256" key="11">
    <source>
        <dbReference type="ARBA" id="ARBA00023180"/>
    </source>
</evidence>
<evidence type="ECO:0000256" key="14">
    <source>
        <dbReference type="SAM" id="SignalP"/>
    </source>
</evidence>
<evidence type="ECO:0000256" key="4">
    <source>
        <dbReference type="ARBA" id="ARBA00022729"/>
    </source>
</evidence>
<feature type="chain" id="PRO_5029771338" evidence="14">
    <location>
        <begin position="20"/>
        <end position="134"/>
    </location>
</feature>
<sequence>SPALLLLIALGFCCPGIHGQSLHIKVKSPKDITQLQEGQKLELECQTGREGGVSWIRQDRRGTLHFIVTINSMSKTTFSSDQRISPQRFEASKHNMSFRLAVNSFTPQDEGDYFCMTIYNQMMSFSPAQPAFLP</sequence>
<dbReference type="GO" id="GO:0007166">
    <property type="term" value="P:cell surface receptor signaling pathway"/>
    <property type="evidence" value="ECO:0007669"/>
    <property type="project" value="TreeGrafter"/>
</dbReference>
<dbReference type="Proteomes" id="UP000545329">
    <property type="component" value="Unassembled WGS sequence"/>
</dbReference>
<evidence type="ECO:0000256" key="5">
    <source>
        <dbReference type="ARBA" id="ARBA00022859"/>
    </source>
</evidence>
<keyword evidence="13" id="KW-0393">Immunoglobulin domain</keyword>
<feature type="non-terminal residue" evidence="16">
    <location>
        <position position="134"/>
    </location>
</feature>
<evidence type="ECO:0000259" key="15">
    <source>
        <dbReference type="PROSITE" id="PS50835"/>
    </source>
</evidence>
<dbReference type="OrthoDB" id="9906515at2759"/>
<comment type="subcellular location">
    <subcellularLocation>
        <location evidence="1">Cell membrane</location>
        <topology evidence="1">Single-pass type I membrane protein</topology>
    </subcellularLocation>
</comment>
<dbReference type="InterPro" id="IPR013783">
    <property type="entry name" value="Ig-like_fold"/>
</dbReference>
<feature type="signal peptide" evidence="14">
    <location>
        <begin position="1"/>
        <end position="19"/>
    </location>
</feature>
<keyword evidence="6" id="KW-1133">Transmembrane helix</keyword>
<keyword evidence="9" id="KW-0564">Palmitate</keyword>
<dbReference type="InterPro" id="IPR013106">
    <property type="entry name" value="Ig_V-set"/>
</dbReference>
<gene>
    <name evidence="16" type="primary">Cd8a_0</name>
    <name evidence="16" type="ORF">ERPZAN_R11607</name>
</gene>
<evidence type="ECO:0000256" key="10">
    <source>
        <dbReference type="ARBA" id="ARBA00023157"/>
    </source>
</evidence>
<keyword evidence="10" id="KW-1015">Disulfide bond</keyword>
<name>A0A7L2XTG7_9PASS</name>
<feature type="non-terminal residue" evidence="16">
    <location>
        <position position="1"/>
    </location>
</feature>
<evidence type="ECO:0000256" key="2">
    <source>
        <dbReference type="ARBA" id="ARBA00022475"/>
    </source>
</evidence>
<dbReference type="InterPro" id="IPR007110">
    <property type="entry name" value="Ig-like_dom"/>
</dbReference>
<dbReference type="GO" id="GO:0045065">
    <property type="term" value="P:cytotoxic T cell differentiation"/>
    <property type="evidence" value="ECO:0007669"/>
    <property type="project" value="TreeGrafter"/>
</dbReference>
<keyword evidence="17" id="KW-1185">Reference proteome</keyword>
<evidence type="ECO:0000256" key="9">
    <source>
        <dbReference type="ARBA" id="ARBA00023139"/>
    </source>
</evidence>
<dbReference type="InterPro" id="IPR015468">
    <property type="entry name" value="CD8_asu"/>
</dbReference>
<dbReference type="SUPFAM" id="SSF48726">
    <property type="entry name" value="Immunoglobulin"/>
    <property type="match status" value="1"/>
</dbReference>
<reference evidence="16 17" key="1">
    <citation type="submission" date="2019-09" db="EMBL/GenBank/DDBJ databases">
        <title>Bird 10,000 Genomes (B10K) Project - Family phase.</title>
        <authorList>
            <person name="Zhang G."/>
        </authorList>
    </citation>
    <scope>NUCLEOTIDE SEQUENCE [LARGE SCALE GENOMIC DNA]</scope>
    <source>
        <strain evidence="16">B10K-DU-002-58</strain>
        <tissue evidence="16">Muscle</tissue>
    </source>
</reference>
<dbReference type="Gene3D" id="2.60.40.10">
    <property type="entry name" value="Immunoglobulins"/>
    <property type="match status" value="1"/>
</dbReference>
<evidence type="ECO:0000256" key="3">
    <source>
        <dbReference type="ARBA" id="ARBA00022692"/>
    </source>
</evidence>
<evidence type="ECO:0000256" key="13">
    <source>
        <dbReference type="ARBA" id="ARBA00023319"/>
    </source>
</evidence>
<keyword evidence="5" id="KW-0391">Immunity</keyword>
<dbReference type="Pfam" id="PF07686">
    <property type="entry name" value="V-set"/>
    <property type="match status" value="1"/>
</dbReference>
<keyword evidence="2" id="KW-1003">Cell membrane</keyword>
<keyword evidence="8" id="KW-0472">Membrane</keyword>
<evidence type="ECO:0000256" key="1">
    <source>
        <dbReference type="ARBA" id="ARBA00004251"/>
    </source>
</evidence>
<dbReference type="InterPro" id="IPR036179">
    <property type="entry name" value="Ig-like_dom_sf"/>
</dbReference>
<proteinExistence type="predicted"/>
<dbReference type="GO" id="GO:0009897">
    <property type="term" value="C:external side of plasma membrane"/>
    <property type="evidence" value="ECO:0007669"/>
    <property type="project" value="TreeGrafter"/>
</dbReference>
<keyword evidence="7" id="KW-1064">Adaptive immunity</keyword>
<evidence type="ECO:0000313" key="16">
    <source>
        <dbReference type="EMBL" id="NXS85584.1"/>
    </source>
</evidence>
<evidence type="ECO:0000313" key="17">
    <source>
        <dbReference type="Proteomes" id="UP000545329"/>
    </source>
</evidence>
<accession>A0A7L2XTG7</accession>
<dbReference type="GO" id="GO:0002456">
    <property type="term" value="P:T cell mediated immunity"/>
    <property type="evidence" value="ECO:0007669"/>
    <property type="project" value="TreeGrafter"/>
</dbReference>
<dbReference type="EMBL" id="VZTN01023752">
    <property type="protein sequence ID" value="NXS85584.1"/>
    <property type="molecule type" value="Genomic_DNA"/>
</dbReference>
<protein>
    <submittedName>
        <fullName evidence="16">CD8A protein</fullName>
    </submittedName>
</protein>
<keyword evidence="4 14" id="KW-0732">Signal</keyword>
<evidence type="ECO:0000256" key="8">
    <source>
        <dbReference type="ARBA" id="ARBA00023136"/>
    </source>
</evidence>
<comment type="caution">
    <text evidence="16">The sequence shown here is derived from an EMBL/GenBank/DDBJ whole genome shotgun (WGS) entry which is preliminary data.</text>
</comment>
<feature type="domain" description="Ig-like" evidence="15">
    <location>
        <begin position="15"/>
        <end position="126"/>
    </location>
</feature>
<organism evidence="16 17">
    <name type="scientific">Erpornis zantholeuca</name>
    <dbReference type="NCBI Taxonomy" id="1112836"/>
    <lineage>
        <taxon>Eukaryota</taxon>
        <taxon>Metazoa</taxon>
        <taxon>Chordata</taxon>
        <taxon>Craniata</taxon>
        <taxon>Vertebrata</taxon>
        <taxon>Euteleostomi</taxon>
        <taxon>Archelosauria</taxon>
        <taxon>Archosauria</taxon>
        <taxon>Dinosauria</taxon>
        <taxon>Saurischia</taxon>
        <taxon>Theropoda</taxon>
        <taxon>Coelurosauria</taxon>
        <taxon>Aves</taxon>
        <taxon>Neognathae</taxon>
        <taxon>Neoaves</taxon>
        <taxon>Telluraves</taxon>
        <taxon>Australaves</taxon>
        <taxon>Passeriformes</taxon>
        <taxon>Sylvioidea</taxon>
        <taxon>Timaliidae</taxon>
        <taxon>Erpornis</taxon>
    </lineage>
</organism>
<dbReference type="PROSITE" id="PS50835">
    <property type="entry name" value="IG_LIKE"/>
    <property type="match status" value="1"/>
</dbReference>
<keyword evidence="11" id="KW-0325">Glycoprotein</keyword>
<evidence type="ECO:0000256" key="6">
    <source>
        <dbReference type="ARBA" id="ARBA00022989"/>
    </source>
</evidence>
<dbReference type="PANTHER" id="PTHR10441:SF2">
    <property type="entry name" value="T-CELL SURFACE GLYCOPROTEIN CD8 ALPHA CHAIN"/>
    <property type="match status" value="1"/>
</dbReference>
<dbReference type="PANTHER" id="PTHR10441">
    <property type="entry name" value="CD8 ALPHA CHAIN"/>
    <property type="match status" value="1"/>
</dbReference>
<keyword evidence="12" id="KW-0449">Lipoprotein</keyword>